<evidence type="ECO:0000313" key="2">
    <source>
        <dbReference type="EMBL" id="TMQ55142.1"/>
    </source>
</evidence>
<protein>
    <submittedName>
        <fullName evidence="2">Malonic semialdehyde reductase</fullName>
        <ecNumber evidence="2">1.1.1.298</ecNumber>
    </submittedName>
</protein>
<dbReference type="PANTHER" id="PTHR43543">
    <property type="entry name" value="MALONIC SEMIALDEHYDE REDUCTASE RUTE-RELATED"/>
    <property type="match status" value="1"/>
</dbReference>
<organism evidence="2 3">
    <name type="scientific">Eiseniibacteriota bacterium</name>
    <dbReference type="NCBI Taxonomy" id="2212470"/>
    <lineage>
        <taxon>Bacteria</taxon>
        <taxon>Candidatus Eiseniibacteriota</taxon>
    </lineage>
</organism>
<dbReference type="EMBL" id="VBOU01000042">
    <property type="protein sequence ID" value="TMQ55142.1"/>
    <property type="molecule type" value="Genomic_DNA"/>
</dbReference>
<dbReference type="GO" id="GO:0035527">
    <property type="term" value="F:3-hydroxypropionate dehydrogenase (NADP+) activity"/>
    <property type="evidence" value="ECO:0007669"/>
    <property type="project" value="UniProtKB-EC"/>
</dbReference>
<comment type="caution">
    <text evidence="2">The sequence shown here is derived from an EMBL/GenBank/DDBJ whole genome shotgun (WGS) entry which is preliminary data.</text>
</comment>
<dbReference type="PANTHER" id="PTHR43543:SF1">
    <property type="entry name" value="MALONIC SEMIALDEHYDE REDUCTASE RUTE-RELATED"/>
    <property type="match status" value="1"/>
</dbReference>
<dbReference type="NCBIfam" id="NF003768">
    <property type="entry name" value="PRK05365.1"/>
    <property type="match status" value="1"/>
</dbReference>
<reference evidence="2 3" key="1">
    <citation type="journal article" date="2019" name="Nat. Microbiol.">
        <title>Mediterranean grassland soil C-N compound turnover is dependent on rainfall and depth, and is mediated by genomically divergent microorganisms.</title>
        <authorList>
            <person name="Diamond S."/>
            <person name="Andeer P.F."/>
            <person name="Li Z."/>
            <person name="Crits-Christoph A."/>
            <person name="Burstein D."/>
            <person name="Anantharaman K."/>
            <person name="Lane K.R."/>
            <person name="Thomas B.C."/>
            <person name="Pan C."/>
            <person name="Northen T.R."/>
            <person name="Banfield J.F."/>
        </authorList>
    </citation>
    <scope>NUCLEOTIDE SEQUENCE [LARGE SCALE GENOMIC DNA]</scope>
    <source>
        <strain evidence="2">WS_4</strain>
    </source>
</reference>
<name>A0A538SUS6_UNCEI</name>
<proteinExistence type="predicted"/>
<dbReference type="Gene3D" id="3.40.109.10">
    <property type="entry name" value="NADH Oxidase"/>
    <property type="match status" value="1"/>
</dbReference>
<evidence type="ECO:0000259" key="1">
    <source>
        <dbReference type="Pfam" id="PF00881"/>
    </source>
</evidence>
<feature type="domain" description="Nitroreductase" evidence="1">
    <location>
        <begin position="18"/>
        <end position="76"/>
    </location>
</feature>
<dbReference type="InterPro" id="IPR000415">
    <property type="entry name" value="Nitroreductase-like"/>
</dbReference>
<gene>
    <name evidence="2" type="ORF">E6K74_03980</name>
</gene>
<dbReference type="AlphaFoldDB" id="A0A538SUS6"/>
<sequence length="174" mass="19451">MGQTLDDKALDTLFCEARSYAKWQPRPVTDELLHELYDLLKWAPTSANAAPARFAFLRSKEAKARLRPALPPLNVEKTMTAPVTVIVAYDLKFYEQLPKLFPPNPGMAKLFESNPELVETTAKRNSTLQGAYLIMAARAGHVKTNFLCNLGYGDPSALHPRLPRLPFHEACSLL</sequence>
<dbReference type="InterPro" id="IPR050461">
    <property type="entry name" value="Nitroreductase_HadB/RutE"/>
</dbReference>
<dbReference type="EC" id="1.1.1.298" evidence="2"/>
<accession>A0A538SUS6</accession>
<dbReference type="Proteomes" id="UP000319829">
    <property type="component" value="Unassembled WGS sequence"/>
</dbReference>
<dbReference type="InterPro" id="IPR029479">
    <property type="entry name" value="Nitroreductase"/>
</dbReference>
<evidence type="ECO:0000313" key="3">
    <source>
        <dbReference type="Proteomes" id="UP000319829"/>
    </source>
</evidence>
<dbReference type="Pfam" id="PF00881">
    <property type="entry name" value="Nitroreductase"/>
    <property type="match status" value="1"/>
</dbReference>
<dbReference type="SUPFAM" id="SSF55469">
    <property type="entry name" value="FMN-dependent nitroreductase-like"/>
    <property type="match status" value="1"/>
</dbReference>
<keyword evidence="2" id="KW-0560">Oxidoreductase</keyword>